<name>A0A2I0CTK9_9PSED</name>
<evidence type="ECO:0000313" key="2">
    <source>
        <dbReference type="Proteomes" id="UP000242861"/>
    </source>
</evidence>
<evidence type="ECO:0000313" key="1">
    <source>
        <dbReference type="EMBL" id="PKF72658.1"/>
    </source>
</evidence>
<dbReference type="RefSeq" id="WP_101192669.1">
    <property type="nucleotide sequence ID" value="NZ_PIYS01000003.1"/>
</dbReference>
<dbReference type="AlphaFoldDB" id="A0A2I0CTK9"/>
<organism evidence="1 2">
    <name type="scientific">Pseudomonas fluvialis</name>
    <dbReference type="NCBI Taxonomy" id="1793966"/>
    <lineage>
        <taxon>Bacteria</taxon>
        <taxon>Pseudomonadati</taxon>
        <taxon>Pseudomonadota</taxon>
        <taxon>Gammaproteobacteria</taxon>
        <taxon>Pseudomonadales</taxon>
        <taxon>Pseudomonadaceae</taxon>
        <taxon>Pseudomonas</taxon>
    </lineage>
</organism>
<protein>
    <submittedName>
        <fullName evidence="1">Uncharacterized protein</fullName>
    </submittedName>
</protein>
<gene>
    <name evidence="1" type="ORF">CW360_02790</name>
</gene>
<accession>A0A2I0CTK9</accession>
<dbReference type="Proteomes" id="UP000242861">
    <property type="component" value="Unassembled WGS sequence"/>
</dbReference>
<proteinExistence type="predicted"/>
<dbReference type="EMBL" id="PIYS01000003">
    <property type="protein sequence ID" value="PKF72658.1"/>
    <property type="molecule type" value="Genomic_DNA"/>
</dbReference>
<comment type="caution">
    <text evidence="1">The sequence shown here is derived from an EMBL/GenBank/DDBJ whole genome shotgun (WGS) entry which is preliminary data.</text>
</comment>
<sequence>MTDSLIHLRIPAATKGLWVRASRAAGQRLTDYITTAVETYMQQQSARIAIPDDMDFSELRLARDADGAVSFDWAVIERICRASNLPVELLREGPEDNVAGLLIGWYCAHRERGGNTDPVAEDLLAEVQAEDAAGQTYSHAPGRA</sequence>
<reference evidence="2" key="1">
    <citation type="submission" date="2017-12" db="EMBL/GenBank/DDBJ databases">
        <authorList>
            <person name="Yu X.-Y."/>
        </authorList>
    </citation>
    <scope>NUCLEOTIDE SEQUENCE [LARGE SCALE GENOMIC DNA]</scope>
    <source>
        <strain evidence="2">ZYSR67-Z</strain>
    </source>
</reference>